<feature type="region of interest" description="Disordered" evidence="16">
    <location>
        <begin position="848"/>
        <end position="892"/>
    </location>
</feature>
<dbReference type="SUPFAM" id="SSF81767">
    <property type="entry name" value="Pre-protein crosslinking domain of SecA"/>
    <property type="match status" value="1"/>
</dbReference>
<dbReference type="CDD" id="cd18803">
    <property type="entry name" value="SF2_C_secA"/>
    <property type="match status" value="1"/>
</dbReference>
<dbReference type="GO" id="GO:0006605">
    <property type="term" value="P:protein targeting"/>
    <property type="evidence" value="ECO:0007669"/>
    <property type="project" value="UniProtKB-UniRule"/>
</dbReference>
<protein>
    <recommendedName>
        <fullName evidence="15">Protein translocase subunit SecA</fullName>
        <ecNumber evidence="15">7.4.2.8</ecNumber>
    </recommendedName>
</protein>
<dbReference type="GO" id="GO:0005524">
    <property type="term" value="F:ATP binding"/>
    <property type="evidence" value="ECO:0007669"/>
    <property type="project" value="UniProtKB-UniRule"/>
</dbReference>
<feature type="binding site" evidence="15">
    <location>
        <position position="538"/>
    </location>
    <ligand>
        <name>ATP</name>
        <dbReference type="ChEBI" id="CHEBI:30616"/>
    </ligand>
</feature>
<dbReference type="InterPro" id="IPR044722">
    <property type="entry name" value="SecA_SF2_C"/>
</dbReference>
<dbReference type="InterPro" id="IPR036670">
    <property type="entry name" value="SecA_X-link_sf"/>
</dbReference>
<dbReference type="Pfam" id="PF01043">
    <property type="entry name" value="SecA_PP_bind"/>
    <property type="match status" value="1"/>
</dbReference>
<dbReference type="EMBL" id="MHCT01000026">
    <property type="protein sequence ID" value="OGY25619.1"/>
    <property type="molecule type" value="Genomic_DNA"/>
</dbReference>
<dbReference type="AlphaFoldDB" id="A0A1G1WD51"/>
<evidence type="ECO:0000256" key="16">
    <source>
        <dbReference type="SAM" id="MobiDB-lite"/>
    </source>
</evidence>
<dbReference type="InterPro" id="IPR027417">
    <property type="entry name" value="P-loop_NTPase"/>
</dbReference>
<feature type="domain" description="Helicase C-terminal" evidence="18">
    <location>
        <begin position="463"/>
        <end position="621"/>
    </location>
</feature>
<evidence type="ECO:0000256" key="5">
    <source>
        <dbReference type="ARBA" id="ARBA00022475"/>
    </source>
</evidence>
<dbReference type="Gene3D" id="1.10.3060.10">
    <property type="entry name" value="Helical scaffold and wing domains of SecA"/>
    <property type="match status" value="1"/>
</dbReference>
<dbReference type="Gene3D" id="3.90.1440.10">
    <property type="entry name" value="SecA, preprotein cross-linking domain"/>
    <property type="match status" value="1"/>
</dbReference>
<dbReference type="GO" id="GO:0017038">
    <property type="term" value="P:protein import"/>
    <property type="evidence" value="ECO:0007669"/>
    <property type="project" value="InterPro"/>
</dbReference>
<comment type="subunit">
    <text evidence="15">Monomer and homodimer. Part of the essential Sec protein translocation apparatus which comprises SecA, SecYEG and auxiliary proteins SecDF. Other proteins may also be involved.</text>
</comment>
<accession>A0A1G1WD51</accession>
<dbReference type="FunFam" id="3.90.1440.10:FF:000002">
    <property type="entry name" value="Protein translocase subunit SecA"/>
    <property type="match status" value="1"/>
</dbReference>
<dbReference type="HAMAP" id="MF_01382">
    <property type="entry name" value="SecA"/>
    <property type="match status" value="1"/>
</dbReference>
<dbReference type="NCBIfam" id="NF009538">
    <property type="entry name" value="PRK12904.1"/>
    <property type="match status" value="1"/>
</dbReference>
<evidence type="ECO:0000256" key="3">
    <source>
        <dbReference type="ARBA" id="ARBA00007650"/>
    </source>
</evidence>
<dbReference type="Gene3D" id="3.40.50.300">
    <property type="entry name" value="P-loop containing nucleotide triphosphate hydrolases"/>
    <property type="match status" value="3"/>
</dbReference>
<evidence type="ECO:0000313" key="21">
    <source>
        <dbReference type="Proteomes" id="UP000177588"/>
    </source>
</evidence>
<comment type="caution">
    <text evidence="20">The sequence shown here is derived from an EMBL/GenBank/DDBJ whole genome shotgun (WGS) entry which is preliminary data.</text>
</comment>
<keyword evidence="11 15" id="KW-0653">Protein transport</keyword>
<dbReference type="GO" id="GO:0046872">
    <property type="term" value="F:metal ion binding"/>
    <property type="evidence" value="ECO:0007669"/>
    <property type="project" value="UniProtKB-KW"/>
</dbReference>
<dbReference type="SUPFAM" id="SSF52540">
    <property type="entry name" value="P-loop containing nucleoside triphosphate hydrolases"/>
    <property type="match status" value="2"/>
</dbReference>
<dbReference type="InterPro" id="IPR014001">
    <property type="entry name" value="Helicase_ATP-bd"/>
</dbReference>
<gene>
    <name evidence="15" type="primary">secA</name>
    <name evidence="20" type="ORF">A2Z24_01695</name>
</gene>
<comment type="catalytic activity">
    <reaction evidence="15">
        <text>ATP + H2O + cellular proteinSide 1 = ADP + phosphate + cellular proteinSide 2.</text>
        <dbReference type="EC" id="7.4.2.8"/>
    </reaction>
</comment>
<dbReference type="STRING" id="1802597.A2Z24_01695"/>
<evidence type="ECO:0000256" key="15">
    <source>
        <dbReference type="HAMAP-Rule" id="MF_01382"/>
    </source>
</evidence>
<feature type="compositionally biased region" description="Low complexity" evidence="16">
    <location>
        <begin position="182"/>
        <end position="198"/>
    </location>
</feature>
<dbReference type="GO" id="GO:0008564">
    <property type="term" value="F:protein-exporting ATPase activity"/>
    <property type="evidence" value="ECO:0007669"/>
    <property type="project" value="UniProtKB-EC"/>
</dbReference>
<dbReference type="InterPro" id="IPR036266">
    <property type="entry name" value="SecA_Wing/Scaffold_sf"/>
</dbReference>
<keyword evidence="10 15" id="KW-0067">ATP-binding</keyword>
<dbReference type="Pfam" id="PF02810">
    <property type="entry name" value="SEC-C"/>
    <property type="match status" value="1"/>
</dbReference>
<comment type="similarity">
    <text evidence="3 15">Belongs to the SecA family.</text>
</comment>
<name>A0A1G1WD51_9BACT</name>
<dbReference type="SMART" id="SM00957">
    <property type="entry name" value="SecA_DEAD"/>
    <property type="match status" value="1"/>
</dbReference>
<dbReference type="CDD" id="cd17928">
    <property type="entry name" value="DEXDc_SecA"/>
    <property type="match status" value="1"/>
</dbReference>
<evidence type="ECO:0000256" key="7">
    <source>
        <dbReference type="ARBA" id="ARBA00022723"/>
    </source>
</evidence>
<evidence type="ECO:0000256" key="1">
    <source>
        <dbReference type="ARBA" id="ARBA00001947"/>
    </source>
</evidence>
<evidence type="ECO:0000256" key="2">
    <source>
        <dbReference type="ARBA" id="ARBA00004170"/>
    </source>
</evidence>
<feature type="domain" description="Helicase ATP-binding" evidence="17">
    <location>
        <begin position="87"/>
        <end position="292"/>
    </location>
</feature>
<dbReference type="InterPro" id="IPR000185">
    <property type="entry name" value="SecA"/>
</dbReference>
<dbReference type="Pfam" id="PF21090">
    <property type="entry name" value="P-loop_SecA"/>
    <property type="match status" value="2"/>
</dbReference>
<feature type="compositionally biased region" description="Polar residues" evidence="16">
    <location>
        <begin position="854"/>
        <end position="872"/>
    </location>
</feature>
<evidence type="ECO:0000256" key="11">
    <source>
        <dbReference type="ARBA" id="ARBA00022927"/>
    </source>
</evidence>
<keyword evidence="13 15" id="KW-0811">Translocation</keyword>
<keyword evidence="14 15" id="KW-0472">Membrane</keyword>
<keyword evidence="12 15" id="KW-1278">Translocase</keyword>
<evidence type="ECO:0000259" key="19">
    <source>
        <dbReference type="PROSITE" id="PS51196"/>
    </source>
</evidence>
<organism evidence="20 21">
    <name type="scientific">Candidatus Woykebacteria bacterium RBG_16_44_10</name>
    <dbReference type="NCBI Taxonomy" id="1802597"/>
    <lineage>
        <taxon>Bacteria</taxon>
        <taxon>Candidatus Woykeibacteriota</taxon>
    </lineage>
</organism>
<keyword evidence="8 15" id="KW-0547">Nucleotide-binding</keyword>
<dbReference type="GO" id="GO:0005886">
    <property type="term" value="C:plasma membrane"/>
    <property type="evidence" value="ECO:0007669"/>
    <property type="project" value="UniProtKB-SubCell"/>
</dbReference>
<dbReference type="EC" id="7.4.2.8" evidence="15"/>
<feature type="domain" description="SecA family profile" evidence="19">
    <location>
        <begin position="1"/>
        <end position="616"/>
    </location>
</feature>
<feature type="binding site" evidence="15">
    <location>
        <position position="85"/>
    </location>
    <ligand>
        <name>ATP</name>
        <dbReference type="ChEBI" id="CHEBI:30616"/>
    </ligand>
</feature>
<evidence type="ECO:0000256" key="13">
    <source>
        <dbReference type="ARBA" id="ARBA00023010"/>
    </source>
</evidence>
<evidence type="ECO:0000256" key="12">
    <source>
        <dbReference type="ARBA" id="ARBA00022967"/>
    </source>
</evidence>
<evidence type="ECO:0000313" key="20">
    <source>
        <dbReference type="EMBL" id="OGY25619.1"/>
    </source>
</evidence>
<dbReference type="Proteomes" id="UP000177588">
    <property type="component" value="Unassembled WGS sequence"/>
</dbReference>
<feature type="binding site" evidence="15">
    <location>
        <begin position="103"/>
        <end position="107"/>
    </location>
    <ligand>
        <name>ATP</name>
        <dbReference type="ChEBI" id="CHEBI:30616"/>
    </ligand>
</feature>
<evidence type="ECO:0000259" key="18">
    <source>
        <dbReference type="PROSITE" id="PS51194"/>
    </source>
</evidence>
<dbReference type="SMART" id="SM00490">
    <property type="entry name" value="HELICc"/>
    <property type="match status" value="1"/>
</dbReference>
<dbReference type="PRINTS" id="PR00906">
    <property type="entry name" value="SECA"/>
</dbReference>
<dbReference type="GO" id="GO:0065002">
    <property type="term" value="P:intracellular protein transmembrane transport"/>
    <property type="evidence" value="ECO:0007669"/>
    <property type="project" value="UniProtKB-UniRule"/>
</dbReference>
<keyword evidence="4 15" id="KW-0813">Transport</keyword>
<dbReference type="InterPro" id="IPR001650">
    <property type="entry name" value="Helicase_C-like"/>
</dbReference>
<dbReference type="FunFam" id="3.40.50.300:FF:000429">
    <property type="entry name" value="Preprotein translocase subunit SecA"/>
    <property type="match status" value="1"/>
</dbReference>
<feature type="region of interest" description="Disordered" evidence="16">
    <location>
        <begin position="172"/>
        <end position="200"/>
    </location>
</feature>
<dbReference type="SUPFAM" id="SSF81886">
    <property type="entry name" value="Helical scaffold and wing domains of SecA"/>
    <property type="match status" value="1"/>
</dbReference>
<evidence type="ECO:0000256" key="10">
    <source>
        <dbReference type="ARBA" id="ARBA00022840"/>
    </source>
</evidence>
<evidence type="ECO:0000256" key="8">
    <source>
        <dbReference type="ARBA" id="ARBA00022741"/>
    </source>
</evidence>
<dbReference type="InterPro" id="IPR011115">
    <property type="entry name" value="SecA_DEAD"/>
</dbReference>
<dbReference type="PANTHER" id="PTHR30612">
    <property type="entry name" value="SECA INNER MEMBRANE COMPONENT OF SEC PROTEIN SECRETION SYSTEM"/>
    <property type="match status" value="1"/>
</dbReference>
<dbReference type="GO" id="GO:0005829">
    <property type="term" value="C:cytosol"/>
    <property type="evidence" value="ECO:0007669"/>
    <property type="project" value="TreeGrafter"/>
</dbReference>
<proteinExistence type="inferred from homology"/>
<evidence type="ECO:0000256" key="6">
    <source>
        <dbReference type="ARBA" id="ARBA00022490"/>
    </source>
</evidence>
<evidence type="ECO:0000256" key="9">
    <source>
        <dbReference type="ARBA" id="ARBA00022833"/>
    </source>
</evidence>
<evidence type="ECO:0000259" key="17">
    <source>
        <dbReference type="PROSITE" id="PS51192"/>
    </source>
</evidence>
<evidence type="ECO:0000256" key="4">
    <source>
        <dbReference type="ARBA" id="ARBA00022448"/>
    </source>
</evidence>
<keyword evidence="5 15" id="KW-1003">Cell membrane</keyword>
<dbReference type="InterPro" id="IPR011130">
    <property type="entry name" value="SecA_preprotein_X-link_dom"/>
</dbReference>
<dbReference type="InterPro" id="IPR014018">
    <property type="entry name" value="SecA_motor_DEAD"/>
</dbReference>
<dbReference type="SMART" id="SM00958">
    <property type="entry name" value="SecA_PP_bind"/>
    <property type="match status" value="1"/>
</dbReference>
<keyword evidence="6 15" id="KW-0963">Cytoplasm</keyword>
<comment type="function">
    <text evidence="15">Part of the Sec protein translocase complex. Interacts with the SecYEG preprotein conducting channel. Has a central role in coupling the hydrolysis of ATP to the transfer of proteins into and across the cell membrane, serving as an ATP-driven molecular motor driving the stepwise translocation of polypeptide chains across the membrane.</text>
</comment>
<dbReference type="InterPro" id="IPR004027">
    <property type="entry name" value="SEC_C_motif"/>
</dbReference>
<dbReference type="InterPro" id="IPR011116">
    <property type="entry name" value="SecA_Wing/Scaffold"/>
</dbReference>
<comment type="subcellular location">
    <subcellularLocation>
        <location evidence="15">Cell membrane</location>
        <topology evidence="15">Peripheral membrane protein</topology>
        <orientation evidence="15">Cytoplasmic side</orientation>
    </subcellularLocation>
    <subcellularLocation>
        <location evidence="15">Cytoplasm</location>
    </subcellularLocation>
    <subcellularLocation>
        <location evidence="2">Membrane</location>
        <topology evidence="2">Peripheral membrane protein</topology>
    </subcellularLocation>
    <text evidence="15">Distribution is 50-50.</text>
</comment>
<reference evidence="20 21" key="1">
    <citation type="journal article" date="2016" name="Nat. Commun.">
        <title>Thousands of microbial genomes shed light on interconnected biogeochemical processes in an aquifer system.</title>
        <authorList>
            <person name="Anantharaman K."/>
            <person name="Brown C.T."/>
            <person name="Hug L.A."/>
            <person name="Sharon I."/>
            <person name="Castelle C.J."/>
            <person name="Probst A.J."/>
            <person name="Thomas B.C."/>
            <person name="Singh A."/>
            <person name="Wilkins M.J."/>
            <person name="Karaoz U."/>
            <person name="Brodie E.L."/>
            <person name="Williams K.H."/>
            <person name="Hubbard S.S."/>
            <person name="Banfield J.F."/>
        </authorList>
    </citation>
    <scope>NUCLEOTIDE SEQUENCE [LARGE SCALE GENOMIC DNA]</scope>
</reference>
<dbReference type="Pfam" id="PF07517">
    <property type="entry name" value="SecA_DEAD"/>
    <property type="match status" value="1"/>
</dbReference>
<sequence>MFKFLGSLLDSNEREVNKLKPYVDLVGSYEKDMKRLSDEKLQKKTDEFRKRLAKGESLNDLLPEAYAAVREAASRTIGQRHFDVQIVGGVVLHQGKIAEMKTGEGKTLVSTLPLYLNALTGKGAHLVTVNDYLARRDAEWMGPIYHLLGLSVGVINHEKSYLFDPTTQELKSVETDKPVDPSSPFEPSQPSTSSPESEGLGVGKFLREISRREAYAADITYGTNNEFGFDYLRDNMTSELSEMVQRPLYYAIVDEVDSILIDEARTPLIISSPAAEATEKYYQFAKLVDSLVKDTDYIIDEKLKTASLNEIGIAKVERILAIPNLYEKDFESIHHIEEALKAKTLYHRDKDYVVRDGEVIIVDEFTGRMLPGRRYSEGLHQAIEAKEGVEIQRESRTLATISFQNYFRLYEKLAGMTGTAATSAEEFHKVYSLDVVVIPTNKPMIRKDHPDSVYKTEKTKWQAVVKEIETKNKEGQPVLVGTTSIEKNELLSDFLKRKKVLHEVLNAKNHEREAQIIANAGQKDAVTIATNIAGRGVDIKLGKGVVDLGGLHIVGTERHDARRIDNQLRGRSGRQGDPGSSRFFVSLQDDIMRLFGGEAVAKIMDTLRIPEDIPIENAMVSKSLEGAQTRVEGHNFDIRKRLVDYDDVLNKHREIIYGRRRQILDLAPTKDGDDKSKQEELRGLILEKINLELENIVNLAQTETKGVDHELISKEFFSIIPFDEASQQKVREEIEKLKEAEKIKEFLEKIATQIYEAREKQYGPEVSRQIEKLVLLNTIDSLWINHLEDIDYLREGVGLRGYAARDPLVEYKGEAFKLFEDLIRTVDYETVHRIFKIQIMPQQQQQTAEPISATAGSAQVSTSSIGVTSTEESPVPETKKKIGRNDPCPCGSGLKYKKCGNINSSTHQENMAKAKT</sequence>
<keyword evidence="7" id="KW-0479">Metal-binding</keyword>
<dbReference type="GO" id="GO:0043952">
    <property type="term" value="P:protein transport by the Sec complex"/>
    <property type="evidence" value="ECO:0007669"/>
    <property type="project" value="TreeGrafter"/>
</dbReference>
<dbReference type="Pfam" id="PF07516">
    <property type="entry name" value="SecA_SW"/>
    <property type="match status" value="1"/>
</dbReference>
<dbReference type="PROSITE" id="PS51194">
    <property type="entry name" value="HELICASE_CTER"/>
    <property type="match status" value="1"/>
</dbReference>
<keyword evidence="9" id="KW-0862">Zinc</keyword>
<dbReference type="PROSITE" id="PS51196">
    <property type="entry name" value="SECA_MOTOR_DEAD"/>
    <property type="match status" value="1"/>
</dbReference>
<evidence type="ECO:0000256" key="14">
    <source>
        <dbReference type="ARBA" id="ARBA00023136"/>
    </source>
</evidence>
<dbReference type="GO" id="GO:0031522">
    <property type="term" value="C:cell envelope Sec protein transport complex"/>
    <property type="evidence" value="ECO:0007669"/>
    <property type="project" value="TreeGrafter"/>
</dbReference>
<dbReference type="PANTHER" id="PTHR30612:SF0">
    <property type="entry name" value="CHLOROPLAST PROTEIN-TRANSPORTING ATPASE"/>
    <property type="match status" value="1"/>
</dbReference>
<comment type="cofactor">
    <cofactor evidence="1">
        <name>Zn(2+)</name>
        <dbReference type="ChEBI" id="CHEBI:29105"/>
    </cofactor>
</comment>
<dbReference type="PROSITE" id="PS51192">
    <property type="entry name" value="HELICASE_ATP_BIND_1"/>
    <property type="match status" value="1"/>
</dbReference>